<accession>A0A1X1R6S1</accession>
<organism evidence="2 3">
    <name type="scientific">Mycobacterium bohemicum</name>
    <dbReference type="NCBI Taxonomy" id="56425"/>
    <lineage>
        <taxon>Bacteria</taxon>
        <taxon>Bacillati</taxon>
        <taxon>Actinomycetota</taxon>
        <taxon>Actinomycetes</taxon>
        <taxon>Mycobacteriales</taxon>
        <taxon>Mycobacteriaceae</taxon>
        <taxon>Mycobacterium</taxon>
    </lineage>
</organism>
<feature type="domain" description="PE" evidence="1">
    <location>
        <begin position="2"/>
        <end position="77"/>
    </location>
</feature>
<keyword evidence="3" id="KW-1185">Reference proteome</keyword>
<evidence type="ECO:0000259" key="1">
    <source>
        <dbReference type="Pfam" id="PF00934"/>
    </source>
</evidence>
<dbReference type="SUPFAM" id="SSF140459">
    <property type="entry name" value="PE/PPE dimer-like"/>
    <property type="match status" value="1"/>
</dbReference>
<name>A0A1X1R6S1_MYCBE</name>
<dbReference type="Pfam" id="PF00934">
    <property type="entry name" value="PE"/>
    <property type="match status" value="1"/>
</dbReference>
<proteinExistence type="predicted"/>
<comment type="caution">
    <text evidence="2">The sequence shown here is derived from an EMBL/GenBank/DDBJ whole genome shotgun (WGS) entry which is preliminary data.</text>
</comment>
<dbReference type="InterPro" id="IPR038332">
    <property type="entry name" value="PPE_sf"/>
</dbReference>
<reference evidence="2 3" key="1">
    <citation type="submission" date="2016-01" db="EMBL/GenBank/DDBJ databases">
        <title>The new phylogeny of the genus Mycobacterium.</title>
        <authorList>
            <person name="Tarcisio F."/>
            <person name="Conor M."/>
            <person name="Antonella G."/>
            <person name="Elisabetta G."/>
            <person name="Giulia F.S."/>
            <person name="Sara T."/>
            <person name="Anna F."/>
            <person name="Clotilde B."/>
            <person name="Roberto B."/>
            <person name="Veronica D.S."/>
            <person name="Fabio R."/>
            <person name="Monica P."/>
            <person name="Olivier J."/>
            <person name="Enrico T."/>
            <person name="Nicola S."/>
        </authorList>
    </citation>
    <scope>NUCLEOTIDE SEQUENCE [LARGE SCALE GENOMIC DNA]</scope>
    <source>
        <strain evidence="2 3">DSM 44277</strain>
    </source>
</reference>
<dbReference type="EMBL" id="LQOK01000024">
    <property type="protein sequence ID" value="ORV00483.1"/>
    <property type="molecule type" value="Genomic_DNA"/>
</dbReference>
<evidence type="ECO:0000313" key="3">
    <source>
        <dbReference type="Proteomes" id="UP000193990"/>
    </source>
</evidence>
<dbReference type="InterPro" id="IPR000084">
    <property type="entry name" value="PE-PGRS_N"/>
</dbReference>
<dbReference type="AlphaFoldDB" id="A0A1X1R6S1"/>
<dbReference type="Proteomes" id="UP000193990">
    <property type="component" value="Unassembled WGS sequence"/>
</dbReference>
<protein>
    <recommendedName>
        <fullName evidence="1">PE domain-containing protein</fullName>
    </recommendedName>
</protein>
<evidence type="ECO:0000313" key="2">
    <source>
        <dbReference type="EMBL" id="ORV00483.1"/>
    </source>
</evidence>
<dbReference type="STRING" id="56425.AWB93_08035"/>
<gene>
    <name evidence="2" type="ORF">AWB93_08035</name>
</gene>
<dbReference type="Gene3D" id="1.10.287.850">
    <property type="entry name" value="HP0062-like domain"/>
    <property type="match status" value="1"/>
</dbReference>
<sequence length="170" mass="17190">MAGIGEAISSATSAAMPSTTSLPPAAQDEVSAAISQLFGAYAQEYQAISAQAALFHQQFVEAINAGGGQYAAAEAANTSPLQSLFGTILDDISSINQGVRAIIGRLPGALLPQLLSVPLPPPLPPPSPLPLPLPASLPVLVPLPPPLPPLLPLPPLPPSLPLLPPPPLPV</sequence>